<gene>
    <name evidence="2" type="ORF">IL334_002481</name>
</gene>
<accession>A0ABZ1CV79</accession>
<evidence type="ECO:0000313" key="3">
    <source>
        <dbReference type="Proteomes" id="UP001329825"/>
    </source>
</evidence>
<name>A0ABZ1CV79_9TREE</name>
<keyword evidence="3" id="KW-1185">Reference proteome</keyword>
<dbReference type="GeneID" id="87954612"/>
<organism evidence="2 3">
    <name type="scientific">Kwoniella shivajii</name>
    <dbReference type="NCBI Taxonomy" id="564305"/>
    <lineage>
        <taxon>Eukaryota</taxon>
        <taxon>Fungi</taxon>
        <taxon>Dikarya</taxon>
        <taxon>Basidiomycota</taxon>
        <taxon>Agaricomycotina</taxon>
        <taxon>Tremellomycetes</taxon>
        <taxon>Tremellales</taxon>
        <taxon>Cryptococcaceae</taxon>
        <taxon>Kwoniella</taxon>
    </lineage>
</organism>
<evidence type="ECO:0000313" key="2">
    <source>
        <dbReference type="EMBL" id="WRT65536.1"/>
    </source>
</evidence>
<sequence length="261" mass="30453">MSVTTGKYIPPSRRAGYVPTLPSKDTPPPRPSRISRDPLPDHLYSLTDLYRIFNHPQDSTFTFFSFPAPFTSRRFKEPYDPTRTPYNTPLPPSPPPPPPPHPLGHLLSYLVLFQNAHPSWNDDNQLWTHSNADKLIEDHEKDKKNMGRPLPVFKSFKGRPGELEFIGWWKIEWLEVVRPYSEELKRMMEFKEQARCFGRNGRTQFAWASSLSDTWVKVKLVQLTDQYKEPYQVDKGEGEKYVLEIGNLKEELDVLHGMREE</sequence>
<feature type="compositionally biased region" description="Pro residues" evidence="1">
    <location>
        <begin position="88"/>
        <end position="101"/>
    </location>
</feature>
<protein>
    <submittedName>
        <fullName evidence="2">Uncharacterized protein</fullName>
    </submittedName>
</protein>
<dbReference type="EMBL" id="CP141883">
    <property type="protein sequence ID" value="WRT65536.1"/>
    <property type="molecule type" value="Genomic_DNA"/>
</dbReference>
<proteinExistence type="predicted"/>
<dbReference type="Proteomes" id="UP001329825">
    <property type="component" value="Chromosome 3"/>
</dbReference>
<feature type="region of interest" description="Disordered" evidence="1">
    <location>
        <begin position="75"/>
        <end position="101"/>
    </location>
</feature>
<reference evidence="2 3" key="1">
    <citation type="submission" date="2024-01" db="EMBL/GenBank/DDBJ databases">
        <title>Comparative genomics of Cryptococcus and Kwoniella reveals pathogenesis evolution and contrasting modes of karyotype evolution via chromosome fusion or intercentromeric recombination.</title>
        <authorList>
            <person name="Coelho M.A."/>
            <person name="David-Palma M."/>
            <person name="Shea T."/>
            <person name="Bowers K."/>
            <person name="McGinley-Smith S."/>
            <person name="Mohammad A.W."/>
            <person name="Gnirke A."/>
            <person name="Yurkov A.M."/>
            <person name="Nowrousian M."/>
            <person name="Sun S."/>
            <person name="Cuomo C.A."/>
            <person name="Heitman J."/>
        </authorList>
    </citation>
    <scope>NUCLEOTIDE SEQUENCE [LARGE SCALE GENOMIC DNA]</scope>
    <source>
        <strain evidence="2">CBS 11374</strain>
    </source>
</reference>
<evidence type="ECO:0000256" key="1">
    <source>
        <dbReference type="SAM" id="MobiDB-lite"/>
    </source>
</evidence>
<feature type="region of interest" description="Disordered" evidence="1">
    <location>
        <begin position="1"/>
        <end position="39"/>
    </location>
</feature>
<dbReference type="RefSeq" id="XP_062790276.1">
    <property type="nucleotide sequence ID" value="XM_062934225.1"/>
</dbReference>